<sequence length="243" mass="27323">MSLVMGMPDLLASTSTREEAIAAIRAQFAEAIRAGKVYEASPEKDRKGALTWYSALRPAMKQPTDLVLEAIDRSLHGRDVDERSGALNAYFELVNGRRAPKNPAYFQLFLRLVSEDDRRSPFYTNSLVSALMLYPSRETVAFLMDCAARAQSAGERQNYFFLAADLLGIDVGIFQQAKPLEREQLLASFQAWYEQNKNRIGFDSEGRPSVRGMRPNAKPRALTTEERARIRKDPACILELLQG</sequence>
<proteinExistence type="predicted"/>
<dbReference type="AlphaFoldDB" id="A0A538TC78"/>
<dbReference type="EMBL" id="VBOY01000184">
    <property type="protein sequence ID" value="TMQ61253.1"/>
    <property type="molecule type" value="Genomic_DNA"/>
</dbReference>
<feature type="non-terminal residue" evidence="1">
    <location>
        <position position="243"/>
    </location>
</feature>
<comment type="caution">
    <text evidence="1">The sequence shown here is derived from an EMBL/GenBank/DDBJ whole genome shotgun (WGS) entry which is preliminary data.</text>
</comment>
<evidence type="ECO:0000313" key="2">
    <source>
        <dbReference type="Proteomes" id="UP000316609"/>
    </source>
</evidence>
<evidence type="ECO:0000313" key="1">
    <source>
        <dbReference type="EMBL" id="TMQ61253.1"/>
    </source>
</evidence>
<organism evidence="1 2">
    <name type="scientific">Eiseniibacteriota bacterium</name>
    <dbReference type="NCBI Taxonomy" id="2212470"/>
    <lineage>
        <taxon>Bacteria</taxon>
        <taxon>Candidatus Eiseniibacteriota</taxon>
    </lineage>
</organism>
<gene>
    <name evidence="1" type="ORF">E6K78_13005</name>
</gene>
<reference evidence="1 2" key="1">
    <citation type="journal article" date="2019" name="Nat. Microbiol.">
        <title>Mediterranean grassland soil C-N compound turnover is dependent on rainfall and depth, and is mediated by genomically divergent microorganisms.</title>
        <authorList>
            <person name="Diamond S."/>
            <person name="Andeer P.F."/>
            <person name="Li Z."/>
            <person name="Crits-Christoph A."/>
            <person name="Burstein D."/>
            <person name="Anantharaman K."/>
            <person name="Lane K.R."/>
            <person name="Thomas B.C."/>
            <person name="Pan C."/>
            <person name="Northen T.R."/>
            <person name="Banfield J.F."/>
        </authorList>
    </citation>
    <scope>NUCLEOTIDE SEQUENCE [LARGE SCALE GENOMIC DNA]</scope>
    <source>
        <strain evidence="1">WS_8</strain>
    </source>
</reference>
<accession>A0A538TC78</accession>
<protein>
    <submittedName>
        <fullName evidence="1">Uncharacterized protein</fullName>
    </submittedName>
</protein>
<name>A0A538TC78_UNCEI</name>
<dbReference type="Proteomes" id="UP000316609">
    <property type="component" value="Unassembled WGS sequence"/>
</dbReference>